<accession>A0A1S3DNZ9</accession>
<gene>
    <name evidence="4" type="primary">LOC103521974</name>
</gene>
<sequence length="851" mass="100078">MDNSNSPENNQEHILTYNDDINYDDNDFYTDDNEPGPEDFYFEDQNSEQNQIEEDYMVEDVHPSDGYYEYEQNGGYDQLQPQPEYEMDQCDDLFKGSSILDALNALAMNGDAMQEEIEDLEQEEQNLTAMTSSANTFNREELNILNENFSILTRKVEEKKRRENVYVNKIIKKRFMLSQDMGHVVQPRVKAVKKKNLQNKWLLEGNERKAKLKIDEKKGKLQNLYRSKYDSCDERTKKSVAIIQDVQLWLKEIENTKTVITKASENLNNGKMEINVVQKEIQQMDQDVNAFDLHKLTESIETYRQEFTEYEEKIPQEIMNTDKIIQTVDDSIKALTIEQDITKTNIEEVIKQIDMVVEEKDKISKEVHDNNSKIQDLHSEIVTNENYIQMELRKLHLLIKEIESTFESLSEVEKTEFKFNNDAEIFQQKKNVVAERLLTVGSIIETLTDQQENIDIEISQKQASLVEQKQTQNGKKLETKKNECYEEIAILEKELMDTQNNFTNIKKHSEKIKADCDQKQTDIGNMNNQSKALYENLSIDLENNKTEVTFMEQEIEHVMQRYQNEMTVLNKEIQDLQEISQQDEVNHLKLITEIEQDIKTVEEKVEQINQIIDEQQLDLLNLKEKIEKASENEERHKGNDFNHRKVINELESALNELINSKNTNELLLSQKEFETIKIKREDFDSDLKCKHEVWDKNKKELVELSKKVQAKSEHIVLLKDLVNNKKEAIEVEETNHKKEEENTKSLFRGKLKKAENNVANLKKSYENKLRIFQSSEIEKIERKRDDTKAKIVKLQNEMEMFREKEAEIQSKIEKKKCQLESGRDKFSKITQVLQDHGFGDMATAIKEEYSK</sequence>
<dbReference type="PaxDb" id="121845-A0A1S3DNZ9"/>
<name>A0A1S3DNZ9_DIACI</name>
<evidence type="ECO:0000256" key="1">
    <source>
        <dbReference type="SAM" id="Coils"/>
    </source>
</evidence>
<feature type="coiled-coil region" evidence="1">
    <location>
        <begin position="534"/>
        <end position="639"/>
    </location>
</feature>
<evidence type="ECO:0000313" key="3">
    <source>
        <dbReference type="Proteomes" id="UP000079169"/>
    </source>
</evidence>
<feature type="coiled-coil region" evidence="1">
    <location>
        <begin position="267"/>
        <end position="313"/>
    </location>
</feature>
<keyword evidence="1" id="KW-0175">Coiled coil</keyword>
<protein>
    <submittedName>
        <fullName evidence="4">Leucine-rich repeat-containing protein DDB_G0290503</fullName>
    </submittedName>
</protein>
<proteinExistence type="predicted"/>
<feature type="coiled-coil region" evidence="1">
    <location>
        <begin position="721"/>
        <end position="811"/>
    </location>
</feature>
<reference evidence="4" key="1">
    <citation type="submission" date="2025-08" db="UniProtKB">
        <authorList>
            <consortium name="RefSeq"/>
        </authorList>
    </citation>
    <scope>IDENTIFICATION</scope>
</reference>
<dbReference type="STRING" id="121845.A0A1S3DNZ9"/>
<feature type="coiled-coil region" evidence="1">
    <location>
        <begin position="474"/>
        <end position="501"/>
    </location>
</feature>
<feature type="compositionally biased region" description="Polar residues" evidence="2">
    <location>
        <begin position="1"/>
        <end position="13"/>
    </location>
</feature>
<feature type="region of interest" description="Disordered" evidence="2">
    <location>
        <begin position="1"/>
        <end position="39"/>
    </location>
</feature>
<organism evidence="3 4">
    <name type="scientific">Diaphorina citri</name>
    <name type="common">Asian citrus psyllid</name>
    <dbReference type="NCBI Taxonomy" id="121845"/>
    <lineage>
        <taxon>Eukaryota</taxon>
        <taxon>Metazoa</taxon>
        <taxon>Ecdysozoa</taxon>
        <taxon>Arthropoda</taxon>
        <taxon>Hexapoda</taxon>
        <taxon>Insecta</taxon>
        <taxon>Pterygota</taxon>
        <taxon>Neoptera</taxon>
        <taxon>Paraneoptera</taxon>
        <taxon>Hemiptera</taxon>
        <taxon>Sternorrhyncha</taxon>
        <taxon>Psylloidea</taxon>
        <taxon>Psyllidae</taxon>
        <taxon>Diaphorininae</taxon>
        <taxon>Diaphorina</taxon>
    </lineage>
</organism>
<feature type="compositionally biased region" description="Acidic residues" evidence="2">
    <location>
        <begin position="21"/>
        <end position="39"/>
    </location>
</feature>
<dbReference type="RefSeq" id="XP_008485300.1">
    <property type="nucleotide sequence ID" value="XM_008487078.3"/>
</dbReference>
<dbReference type="KEGG" id="dci:103521974"/>
<keyword evidence="3" id="KW-1185">Reference proteome</keyword>
<evidence type="ECO:0000256" key="2">
    <source>
        <dbReference type="SAM" id="MobiDB-lite"/>
    </source>
</evidence>
<feature type="coiled-coil region" evidence="1">
    <location>
        <begin position="103"/>
        <end position="162"/>
    </location>
</feature>
<evidence type="ECO:0000313" key="4">
    <source>
        <dbReference type="RefSeq" id="XP_008485300.1"/>
    </source>
</evidence>
<dbReference type="Proteomes" id="UP000079169">
    <property type="component" value="Unplaced"/>
</dbReference>
<dbReference type="AlphaFoldDB" id="A0A1S3DNZ9"/>
<dbReference type="GeneID" id="103521974"/>